<dbReference type="EMBL" id="CP102480">
    <property type="protein sequence ID" value="UUX48019.1"/>
    <property type="molecule type" value="Genomic_DNA"/>
</dbReference>
<feature type="region of interest" description="Disordered" evidence="1">
    <location>
        <begin position="20"/>
        <end position="79"/>
    </location>
</feature>
<name>A0A9J7AK24_9PROT</name>
<gene>
    <name evidence="2" type="ORF">NUH88_11375</name>
</gene>
<feature type="compositionally biased region" description="Basic and acidic residues" evidence="1">
    <location>
        <begin position="52"/>
        <end position="79"/>
    </location>
</feature>
<dbReference type="KEGG" id="naci:NUH88_11375"/>
<evidence type="ECO:0000256" key="1">
    <source>
        <dbReference type="SAM" id="MobiDB-lite"/>
    </source>
</evidence>
<dbReference type="Proteomes" id="UP001060336">
    <property type="component" value="Chromosome"/>
</dbReference>
<protein>
    <submittedName>
        <fullName evidence="2">Uncharacterized protein</fullName>
    </submittedName>
</protein>
<feature type="compositionally biased region" description="Polar residues" evidence="1">
    <location>
        <begin position="32"/>
        <end position="50"/>
    </location>
</feature>
<keyword evidence="3" id="KW-1185">Reference proteome</keyword>
<dbReference type="AlphaFoldDB" id="A0A9J7AK24"/>
<evidence type="ECO:0000313" key="3">
    <source>
        <dbReference type="Proteomes" id="UP001060336"/>
    </source>
</evidence>
<evidence type="ECO:0000313" key="2">
    <source>
        <dbReference type="EMBL" id="UUX48019.1"/>
    </source>
</evidence>
<dbReference type="RefSeq" id="WP_257766527.1">
    <property type="nucleotide sequence ID" value="NZ_CP102480.1"/>
</dbReference>
<organism evidence="2 3">
    <name type="scientific">Nisaea acidiphila</name>
    <dbReference type="NCBI Taxonomy" id="1862145"/>
    <lineage>
        <taxon>Bacteria</taxon>
        <taxon>Pseudomonadati</taxon>
        <taxon>Pseudomonadota</taxon>
        <taxon>Alphaproteobacteria</taxon>
        <taxon>Rhodospirillales</taxon>
        <taxon>Thalassobaculaceae</taxon>
        <taxon>Nisaea</taxon>
    </lineage>
</organism>
<sequence length="79" mass="8590">MIPAVPVTVPLNATLPTLVAPRPVEQERDRNNSPLTAAAVSSSDENSEVQGDNERATALRNQARRETQRERGDAIDILV</sequence>
<proteinExistence type="predicted"/>
<accession>A0A9J7AK24</accession>
<reference evidence="2" key="1">
    <citation type="submission" date="2022-08" db="EMBL/GenBank/DDBJ databases">
        <title>Nisaea acidiphila sp. nov., isolated from a marine algal debris and emended description of the genus Nisaea Urios et al. 2008.</title>
        <authorList>
            <person name="Kwon K."/>
        </authorList>
    </citation>
    <scope>NUCLEOTIDE SEQUENCE</scope>
    <source>
        <strain evidence="2">MEBiC11861</strain>
    </source>
</reference>